<protein>
    <recommendedName>
        <fullName evidence="4">Transmembrane protein</fullName>
    </recommendedName>
</protein>
<dbReference type="AlphaFoldDB" id="A0A8J8NK59"/>
<evidence type="ECO:0008006" key="4">
    <source>
        <dbReference type="Google" id="ProtNLM"/>
    </source>
</evidence>
<accession>A0A8J8NK59</accession>
<comment type="caution">
    <text evidence="2">The sequence shown here is derived from an EMBL/GenBank/DDBJ whole genome shotgun (WGS) entry which is preliminary data.</text>
</comment>
<evidence type="ECO:0000313" key="3">
    <source>
        <dbReference type="Proteomes" id="UP000785679"/>
    </source>
</evidence>
<sequence>MVFENTVKLHVTDPAYQNETWRARHHFKEEHQHDPPQRRNRDFKPVNYGSFRGILNYKRAEPFESLKNLKDLKNEHAHHPTKWAKCFLFGAMAGATFGYAWFVIRPFQSFPIRKLLQATGDRPWSGRYLRWAKNVVTPYAMIGGSVALTYQLVFDYLRHHEESNNDRPLYFDHLKATTLITTVGAGIYGGLPRYWFTGFFVGSMLFAPMIWWLRVHGKFNAQNRPANIFYDNNVTKEEVERIRHLDEIESLGSAMLAAPGYGYFSGDPKHV</sequence>
<dbReference type="EMBL" id="RRYP01013884">
    <property type="protein sequence ID" value="TNV76273.1"/>
    <property type="molecule type" value="Genomic_DNA"/>
</dbReference>
<proteinExistence type="predicted"/>
<dbReference type="Proteomes" id="UP000785679">
    <property type="component" value="Unassembled WGS sequence"/>
</dbReference>
<keyword evidence="3" id="KW-1185">Reference proteome</keyword>
<reference evidence="2" key="1">
    <citation type="submission" date="2019-06" db="EMBL/GenBank/DDBJ databases">
        <authorList>
            <person name="Zheng W."/>
        </authorList>
    </citation>
    <scope>NUCLEOTIDE SEQUENCE</scope>
    <source>
        <strain evidence="2">QDHG01</strain>
    </source>
</reference>
<gene>
    <name evidence="2" type="ORF">FGO68_gene8827</name>
</gene>
<name>A0A8J8NK59_HALGN</name>
<keyword evidence="1" id="KW-0472">Membrane</keyword>
<keyword evidence="1" id="KW-1133">Transmembrane helix</keyword>
<keyword evidence="1" id="KW-0812">Transmembrane</keyword>
<feature type="transmembrane region" description="Helical" evidence="1">
    <location>
        <begin position="86"/>
        <end position="104"/>
    </location>
</feature>
<organism evidence="2 3">
    <name type="scientific">Halteria grandinella</name>
    <dbReference type="NCBI Taxonomy" id="5974"/>
    <lineage>
        <taxon>Eukaryota</taxon>
        <taxon>Sar</taxon>
        <taxon>Alveolata</taxon>
        <taxon>Ciliophora</taxon>
        <taxon>Intramacronucleata</taxon>
        <taxon>Spirotrichea</taxon>
        <taxon>Stichotrichia</taxon>
        <taxon>Sporadotrichida</taxon>
        <taxon>Halteriidae</taxon>
        <taxon>Halteria</taxon>
    </lineage>
</organism>
<feature type="transmembrane region" description="Helical" evidence="1">
    <location>
        <begin position="194"/>
        <end position="213"/>
    </location>
</feature>
<dbReference type="OrthoDB" id="308995at2759"/>
<evidence type="ECO:0000256" key="1">
    <source>
        <dbReference type="SAM" id="Phobius"/>
    </source>
</evidence>
<feature type="transmembrane region" description="Helical" evidence="1">
    <location>
        <begin position="136"/>
        <end position="157"/>
    </location>
</feature>
<evidence type="ECO:0000313" key="2">
    <source>
        <dbReference type="EMBL" id="TNV76273.1"/>
    </source>
</evidence>